<feature type="transmembrane region" description="Helical" evidence="8">
    <location>
        <begin position="44"/>
        <end position="62"/>
    </location>
</feature>
<evidence type="ECO:0000256" key="6">
    <source>
        <dbReference type="PROSITE-ProRule" id="PRU00433"/>
    </source>
</evidence>
<organism evidence="10 11">
    <name type="scientific">Roseiconus nitratireducens</name>
    <dbReference type="NCBI Taxonomy" id="2605748"/>
    <lineage>
        <taxon>Bacteria</taxon>
        <taxon>Pseudomonadati</taxon>
        <taxon>Planctomycetota</taxon>
        <taxon>Planctomycetia</taxon>
        <taxon>Pirellulales</taxon>
        <taxon>Pirellulaceae</taxon>
        <taxon>Roseiconus</taxon>
    </lineage>
</organism>
<feature type="compositionally biased region" description="Basic and acidic residues" evidence="7">
    <location>
        <begin position="255"/>
        <end position="264"/>
    </location>
</feature>
<accession>A0A5M6DG78</accession>
<dbReference type="SUPFAM" id="SSF46626">
    <property type="entry name" value="Cytochrome c"/>
    <property type="match status" value="1"/>
</dbReference>
<dbReference type="PANTHER" id="PTHR33751:SF1">
    <property type="entry name" value="CBB3-TYPE CYTOCHROME C OXIDASE SUBUNIT FIXP"/>
    <property type="match status" value="1"/>
</dbReference>
<keyword evidence="11" id="KW-1185">Reference proteome</keyword>
<dbReference type="InterPro" id="IPR008168">
    <property type="entry name" value="Cyt_C_IC"/>
</dbReference>
<name>A0A5M6DG78_9BACT</name>
<keyword evidence="8" id="KW-0472">Membrane</keyword>
<dbReference type="RefSeq" id="WP_150075478.1">
    <property type="nucleotide sequence ID" value="NZ_VWOX01000003.1"/>
</dbReference>
<dbReference type="AlphaFoldDB" id="A0A5M6DG78"/>
<evidence type="ECO:0000256" key="1">
    <source>
        <dbReference type="ARBA" id="ARBA00022448"/>
    </source>
</evidence>
<keyword evidence="3 6" id="KW-0479">Metal-binding</keyword>
<sequence>MSSHQQDHDASVHDVLPEDHVPDDPLTGHNYDGIEEFDNPLPGWWKWLFIATIVFAFPYLAFYHGGAPGRTLADSYDRALAANMELQFAEIGEVRADAENVVKFLGKPSWLAFGKTVFKSNCTSCHGEEGGGKVGPNLTDDYYKNVKKIGDFITVMENGAGAGAMPAWKNRLSTNEIVLVSSYVASLRNTNVAGGMAPLGQEIPPWPEPPEEEETPSDQDAGSGPDNGSEETTGSDEASADAESDDPAAADETSEPDKTTEASQ</sequence>
<keyword evidence="5 6" id="KW-0408">Iron</keyword>
<dbReference type="Gene3D" id="1.10.760.10">
    <property type="entry name" value="Cytochrome c-like domain"/>
    <property type="match status" value="1"/>
</dbReference>
<feature type="region of interest" description="Disordered" evidence="7">
    <location>
        <begin position="1"/>
        <end position="23"/>
    </location>
</feature>
<gene>
    <name evidence="10" type="ORF">FYK55_05945</name>
</gene>
<evidence type="ECO:0000256" key="2">
    <source>
        <dbReference type="ARBA" id="ARBA00022617"/>
    </source>
</evidence>
<evidence type="ECO:0000256" key="8">
    <source>
        <dbReference type="SAM" id="Phobius"/>
    </source>
</evidence>
<dbReference type="Pfam" id="PF13442">
    <property type="entry name" value="Cytochrome_CBB3"/>
    <property type="match status" value="1"/>
</dbReference>
<dbReference type="Pfam" id="PF14715">
    <property type="entry name" value="FixP_N"/>
    <property type="match status" value="1"/>
</dbReference>
<reference evidence="10 11" key="1">
    <citation type="submission" date="2019-08" db="EMBL/GenBank/DDBJ databases">
        <authorList>
            <person name="Dhanesh K."/>
            <person name="Kumar G."/>
            <person name="Sasikala C."/>
            <person name="Venkata Ramana C."/>
        </authorList>
    </citation>
    <scope>NUCLEOTIDE SEQUENCE [LARGE SCALE GENOMIC DNA]</scope>
    <source>
        <strain evidence="10 11">JC645</strain>
    </source>
</reference>
<evidence type="ECO:0000256" key="3">
    <source>
        <dbReference type="ARBA" id="ARBA00022723"/>
    </source>
</evidence>
<keyword evidence="2 6" id="KW-0349">Heme</keyword>
<dbReference type="PROSITE" id="PS51007">
    <property type="entry name" value="CYTC"/>
    <property type="match status" value="1"/>
</dbReference>
<dbReference type="InterPro" id="IPR036909">
    <property type="entry name" value="Cyt_c-like_dom_sf"/>
</dbReference>
<evidence type="ECO:0000313" key="10">
    <source>
        <dbReference type="EMBL" id="KAA5545209.1"/>
    </source>
</evidence>
<evidence type="ECO:0000256" key="5">
    <source>
        <dbReference type="ARBA" id="ARBA00023004"/>
    </source>
</evidence>
<keyword evidence="8" id="KW-1133">Transmembrane helix</keyword>
<keyword evidence="1" id="KW-0813">Transport</keyword>
<dbReference type="GO" id="GO:0005506">
    <property type="term" value="F:iron ion binding"/>
    <property type="evidence" value="ECO:0007669"/>
    <property type="project" value="InterPro"/>
</dbReference>
<dbReference type="Proteomes" id="UP000324479">
    <property type="component" value="Unassembled WGS sequence"/>
</dbReference>
<dbReference type="InterPro" id="IPR038414">
    <property type="entry name" value="CcoP_N_sf"/>
</dbReference>
<evidence type="ECO:0000256" key="4">
    <source>
        <dbReference type="ARBA" id="ARBA00022982"/>
    </source>
</evidence>
<feature type="region of interest" description="Disordered" evidence="7">
    <location>
        <begin position="195"/>
        <end position="264"/>
    </location>
</feature>
<evidence type="ECO:0000256" key="7">
    <source>
        <dbReference type="SAM" id="MobiDB-lite"/>
    </source>
</evidence>
<dbReference type="GO" id="GO:0009055">
    <property type="term" value="F:electron transfer activity"/>
    <property type="evidence" value="ECO:0007669"/>
    <property type="project" value="InterPro"/>
</dbReference>
<dbReference type="GO" id="GO:0020037">
    <property type="term" value="F:heme binding"/>
    <property type="evidence" value="ECO:0007669"/>
    <property type="project" value="InterPro"/>
</dbReference>
<keyword evidence="4" id="KW-0249">Electron transport</keyword>
<dbReference type="InterPro" id="IPR050597">
    <property type="entry name" value="Cytochrome_c_Oxidase_Subunit"/>
</dbReference>
<evidence type="ECO:0000313" key="11">
    <source>
        <dbReference type="Proteomes" id="UP000324479"/>
    </source>
</evidence>
<dbReference type="EMBL" id="VWOX01000003">
    <property type="protein sequence ID" value="KAA5545209.1"/>
    <property type="molecule type" value="Genomic_DNA"/>
</dbReference>
<feature type="domain" description="Cytochrome c" evidence="9">
    <location>
        <begin position="109"/>
        <end position="188"/>
    </location>
</feature>
<dbReference type="PRINTS" id="PR00605">
    <property type="entry name" value="CYTCHROMECIC"/>
</dbReference>
<dbReference type="InterPro" id="IPR032858">
    <property type="entry name" value="CcoP_N"/>
</dbReference>
<keyword evidence="8" id="KW-0812">Transmembrane</keyword>
<protein>
    <submittedName>
        <fullName evidence="10">C-type cytochrome</fullName>
    </submittedName>
</protein>
<dbReference type="PANTHER" id="PTHR33751">
    <property type="entry name" value="CBB3-TYPE CYTOCHROME C OXIDASE SUBUNIT FIXP"/>
    <property type="match status" value="1"/>
</dbReference>
<dbReference type="Gene3D" id="6.10.280.130">
    <property type="match status" value="1"/>
</dbReference>
<feature type="compositionally biased region" description="Acidic residues" evidence="7">
    <location>
        <begin position="238"/>
        <end position="254"/>
    </location>
</feature>
<proteinExistence type="predicted"/>
<evidence type="ECO:0000259" key="9">
    <source>
        <dbReference type="PROSITE" id="PS51007"/>
    </source>
</evidence>
<dbReference type="InterPro" id="IPR009056">
    <property type="entry name" value="Cyt_c-like_dom"/>
</dbReference>
<comment type="caution">
    <text evidence="10">The sequence shown here is derived from an EMBL/GenBank/DDBJ whole genome shotgun (WGS) entry which is preliminary data.</text>
</comment>